<proteinExistence type="predicted"/>
<dbReference type="KEGG" id="tut:107364148"/>
<reference evidence="2" key="1">
    <citation type="submission" date="2011-08" db="EMBL/GenBank/DDBJ databases">
        <authorList>
            <person name="Rombauts S."/>
        </authorList>
    </citation>
    <scope>NUCLEOTIDE SEQUENCE</scope>
    <source>
        <strain evidence="2">London</strain>
    </source>
</reference>
<gene>
    <name evidence="1" type="primary">107364148</name>
</gene>
<accession>T1KHU3</accession>
<dbReference type="OMA" id="RNTIMHI"/>
<evidence type="ECO:0000313" key="2">
    <source>
        <dbReference type="Proteomes" id="UP000015104"/>
    </source>
</evidence>
<evidence type="ECO:0008006" key="3">
    <source>
        <dbReference type="Google" id="ProtNLM"/>
    </source>
</evidence>
<organism evidence="1 2">
    <name type="scientific">Tetranychus urticae</name>
    <name type="common">Two-spotted spider mite</name>
    <dbReference type="NCBI Taxonomy" id="32264"/>
    <lineage>
        <taxon>Eukaryota</taxon>
        <taxon>Metazoa</taxon>
        <taxon>Ecdysozoa</taxon>
        <taxon>Arthropoda</taxon>
        <taxon>Chelicerata</taxon>
        <taxon>Arachnida</taxon>
        <taxon>Acari</taxon>
        <taxon>Acariformes</taxon>
        <taxon>Trombidiformes</taxon>
        <taxon>Prostigmata</taxon>
        <taxon>Eleutherengona</taxon>
        <taxon>Raphignathae</taxon>
        <taxon>Tetranychoidea</taxon>
        <taxon>Tetranychidae</taxon>
        <taxon>Tetranychus</taxon>
    </lineage>
</organism>
<dbReference type="HOGENOM" id="CLU_1186345_0_0_1"/>
<dbReference type="STRING" id="32264.T1KHU3"/>
<dbReference type="EnsemblMetazoa" id="tetur11g05630.1">
    <property type="protein sequence ID" value="tetur11g05630.1"/>
    <property type="gene ID" value="tetur11g05630"/>
</dbReference>
<dbReference type="Proteomes" id="UP000015104">
    <property type="component" value="Unassembled WGS sequence"/>
</dbReference>
<protein>
    <recommendedName>
        <fullName evidence="3">Mitochondrial mRNA-processing protein COX24 C-terminal domain-containing protein</fullName>
    </recommendedName>
</protein>
<evidence type="ECO:0000313" key="1">
    <source>
        <dbReference type="EnsemblMetazoa" id="tetur11g05630.1"/>
    </source>
</evidence>
<reference evidence="1" key="2">
    <citation type="submission" date="2015-06" db="UniProtKB">
        <authorList>
            <consortium name="EnsemblMetazoa"/>
        </authorList>
    </citation>
    <scope>IDENTIFICATION</scope>
</reference>
<name>T1KHU3_TETUR</name>
<dbReference type="EMBL" id="CAEY01000080">
    <property type="status" value="NOT_ANNOTATED_CDS"/>
    <property type="molecule type" value="Genomic_DNA"/>
</dbReference>
<dbReference type="AlphaFoldDB" id="T1KHU3"/>
<sequence length="234" mass="27108">MINLRKISSIFGSPGNLTKSFRNLSLSTNIPTSIAPPPLLPPASIPVPLVEKPRLGPIARQEMPTRFSLINELYAPSVYEFRVTIKPEIKDPRIVEEVKCISKKDKYGSTPPFNYRNTIMHIRHRKIKKHHRLKWIKKNLAAIKYTRLRRNIDKEKAFRAEIFAAVKEAENFSAEKYVDDVLNSIDKAPKPISKEDNLRNTIRLIRKYRSDTDLVTPEFDDPVEPVHQNVFRIK</sequence>
<keyword evidence="2" id="KW-1185">Reference proteome</keyword>
<dbReference type="OrthoDB" id="6423950at2759"/>